<evidence type="ECO:0000313" key="2">
    <source>
        <dbReference type="Proteomes" id="UP000681425"/>
    </source>
</evidence>
<dbReference type="AlphaFoldDB" id="A0A975Q056"/>
<proteinExistence type="predicted"/>
<dbReference type="EMBL" id="CP073910">
    <property type="protein sequence ID" value="QUT04048.1"/>
    <property type="molecule type" value="Genomic_DNA"/>
</dbReference>
<organism evidence="1 2">
    <name type="scientific">Sphingobium phenoxybenzoativorans</name>
    <dbReference type="NCBI Taxonomy" id="1592790"/>
    <lineage>
        <taxon>Bacteria</taxon>
        <taxon>Pseudomonadati</taxon>
        <taxon>Pseudomonadota</taxon>
        <taxon>Alphaproteobacteria</taxon>
        <taxon>Sphingomonadales</taxon>
        <taxon>Sphingomonadaceae</taxon>
        <taxon>Sphingobium</taxon>
    </lineage>
</organism>
<reference evidence="1" key="1">
    <citation type="submission" date="2021-04" db="EMBL/GenBank/DDBJ databases">
        <title>Isolation of p-tert-butylphenol degrading bacteria Sphingobium phenoxybenzoativorans Tas13 from active sludge.</title>
        <authorList>
            <person name="Li Y."/>
        </authorList>
    </citation>
    <scope>NUCLEOTIDE SEQUENCE</scope>
    <source>
        <strain evidence="1">Tas13</strain>
    </source>
</reference>
<gene>
    <name evidence="1" type="ORF">KFK14_12915</name>
</gene>
<accession>A0A975Q056</accession>
<dbReference type="RefSeq" id="WP_212607943.1">
    <property type="nucleotide sequence ID" value="NZ_CP073910.1"/>
</dbReference>
<keyword evidence="2" id="KW-1185">Reference proteome</keyword>
<sequence>MNVTPQWPRIVAHLTERLSAVQHALETAPADRVPVLQGEAKALRDLLKLPETLSSDAIERRLETAKAGY</sequence>
<name>A0A975Q056_9SPHN</name>
<dbReference type="KEGG" id="spph:KFK14_12915"/>
<dbReference type="Proteomes" id="UP000681425">
    <property type="component" value="Chromosome"/>
</dbReference>
<protein>
    <submittedName>
        <fullName evidence="1">Uncharacterized protein</fullName>
    </submittedName>
</protein>
<evidence type="ECO:0000313" key="1">
    <source>
        <dbReference type="EMBL" id="QUT04048.1"/>
    </source>
</evidence>